<feature type="non-terminal residue" evidence="8">
    <location>
        <position position="443"/>
    </location>
</feature>
<name>A0A382HA05_9ZZZZ</name>
<dbReference type="AlphaFoldDB" id="A0A382HA05"/>
<accession>A0A382HA05</accession>
<keyword evidence="2" id="KW-1003">Cell membrane</keyword>
<evidence type="ECO:0000313" key="8">
    <source>
        <dbReference type="EMBL" id="SVB84138.1"/>
    </source>
</evidence>
<dbReference type="GO" id="GO:0005886">
    <property type="term" value="C:plasma membrane"/>
    <property type="evidence" value="ECO:0007669"/>
    <property type="project" value="UniProtKB-SubCell"/>
</dbReference>
<dbReference type="EMBL" id="UINC01060050">
    <property type="protein sequence ID" value="SVB84138.1"/>
    <property type="molecule type" value="Genomic_DNA"/>
</dbReference>
<feature type="domain" description="Na+/H+ antiporter NhaC-like C-terminal" evidence="7">
    <location>
        <begin position="262"/>
        <end position="443"/>
    </location>
</feature>
<protein>
    <recommendedName>
        <fullName evidence="7">Na+/H+ antiporter NhaC-like C-terminal domain-containing protein</fullName>
    </recommendedName>
</protein>
<organism evidence="8">
    <name type="scientific">marine metagenome</name>
    <dbReference type="NCBI Taxonomy" id="408172"/>
    <lineage>
        <taxon>unclassified sequences</taxon>
        <taxon>metagenomes</taxon>
        <taxon>ecological metagenomes</taxon>
    </lineage>
</organism>
<dbReference type="Pfam" id="PF03553">
    <property type="entry name" value="Na_H_antiporter"/>
    <property type="match status" value="1"/>
</dbReference>
<evidence type="ECO:0000256" key="6">
    <source>
        <dbReference type="SAM" id="Phobius"/>
    </source>
</evidence>
<dbReference type="PANTHER" id="PTHR43478:SF1">
    <property type="entry name" value="NA+_H+ ANTIPORTER NHAC-LIKE C-TERMINAL DOMAIN-CONTAINING PROTEIN"/>
    <property type="match status" value="1"/>
</dbReference>
<keyword evidence="3 6" id="KW-0812">Transmembrane</keyword>
<evidence type="ECO:0000256" key="3">
    <source>
        <dbReference type="ARBA" id="ARBA00022692"/>
    </source>
</evidence>
<feature type="transmembrane region" description="Helical" evidence="6">
    <location>
        <begin position="131"/>
        <end position="151"/>
    </location>
</feature>
<gene>
    <name evidence="8" type="ORF">METZ01_LOCUS236992</name>
</gene>
<keyword evidence="4 6" id="KW-1133">Transmembrane helix</keyword>
<evidence type="ECO:0000256" key="2">
    <source>
        <dbReference type="ARBA" id="ARBA00022475"/>
    </source>
</evidence>
<feature type="transmembrane region" description="Helical" evidence="6">
    <location>
        <begin position="368"/>
        <end position="388"/>
    </location>
</feature>
<evidence type="ECO:0000259" key="7">
    <source>
        <dbReference type="Pfam" id="PF03553"/>
    </source>
</evidence>
<sequence length="443" mass="48388">MNIKKIATLIFCLSSFFVTQVESAPTIEVPEIVLTSVPFEVSVTDFEQQQVCEYQLQINDFIFEPTVCNSDELIFEYLLAEEKSDNQLELLLDQKKIASEEINVLSGWLSILPPLVSILVALLFRSVIPALFLGVWVGSFAILGLKVGVLWQSFLEVVSKYVKQALADPDHAAVIIFSLMIGGLVGIISKNGGMQGIVNSLTPYTNSAKKGQLVTATLGLAIFFDDYANTLVVGNTMRKVTDKLKISRAKLAFLVDATAAPVACIALITTWVGYQIGMIDVSVGQIDAIDQSAYSIYLNSILYSFYPIFMLAFVFTIAGSGRDFSAMYQYEIAARQGNDKSVQGASMGYTNEAESKQLEPKDPSRARAINAFFPILIFIFSVISGLYATGEGDSIQDIIGSADAYQALLWGSLIGVMTAFVLTISQGLLSLEETVQSWYEGVK</sequence>
<feature type="transmembrane region" description="Helical" evidence="6">
    <location>
        <begin position="251"/>
        <end position="274"/>
    </location>
</feature>
<evidence type="ECO:0000256" key="5">
    <source>
        <dbReference type="ARBA" id="ARBA00023136"/>
    </source>
</evidence>
<feature type="transmembrane region" description="Helical" evidence="6">
    <location>
        <begin position="105"/>
        <end position="124"/>
    </location>
</feature>
<evidence type="ECO:0000256" key="1">
    <source>
        <dbReference type="ARBA" id="ARBA00004651"/>
    </source>
</evidence>
<dbReference type="PANTHER" id="PTHR43478">
    <property type="entry name" value="NA+/H+ ANTIPORTER-RELATED"/>
    <property type="match status" value="1"/>
</dbReference>
<evidence type="ECO:0000256" key="4">
    <source>
        <dbReference type="ARBA" id="ARBA00022989"/>
    </source>
</evidence>
<feature type="transmembrane region" description="Helical" evidence="6">
    <location>
        <begin position="171"/>
        <end position="189"/>
    </location>
</feature>
<reference evidence="8" key="1">
    <citation type="submission" date="2018-05" db="EMBL/GenBank/DDBJ databases">
        <authorList>
            <person name="Lanie J.A."/>
            <person name="Ng W.-L."/>
            <person name="Kazmierczak K.M."/>
            <person name="Andrzejewski T.M."/>
            <person name="Davidsen T.M."/>
            <person name="Wayne K.J."/>
            <person name="Tettelin H."/>
            <person name="Glass J.I."/>
            <person name="Rusch D."/>
            <person name="Podicherti R."/>
            <person name="Tsui H.-C.T."/>
            <person name="Winkler M.E."/>
        </authorList>
    </citation>
    <scope>NUCLEOTIDE SEQUENCE</scope>
</reference>
<feature type="transmembrane region" description="Helical" evidence="6">
    <location>
        <begin position="408"/>
        <end position="429"/>
    </location>
</feature>
<comment type="subcellular location">
    <subcellularLocation>
        <location evidence="1">Cell membrane</location>
        <topology evidence="1">Multi-pass membrane protein</topology>
    </subcellularLocation>
</comment>
<feature type="transmembrane region" description="Helical" evidence="6">
    <location>
        <begin position="294"/>
        <end position="318"/>
    </location>
</feature>
<keyword evidence="5 6" id="KW-0472">Membrane</keyword>
<dbReference type="InterPro" id="IPR018461">
    <property type="entry name" value="Na/H_Antiport_NhaC-like_C"/>
</dbReference>
<proteinExistence type="predicted"/>